<feature type="transmembrane region" description="Helical" evidence="1">
    <location>
        <begin position="197"/>
        <end position="214"/>
    </location>
</feature>
<feature type="transmembrane region" description="Helical" evidence="1">
    <location>
        <begin position="21"/>
        <end position="41"/>
    </location>
</feature>
<dbReference type="KEGG" id="euz:DVS28_a2317"/>
<reference evidence="2 3" key="1">
    <citation type="submission" date="2018-09" db="EMBL/GenBank/DDBJ databases">
        <title>Complete genome sequence of Euzebya sp. DY32-46 isolated from seawater of Pacific Ocean.</title>
        <authorList>
            <person name="Xu L."/>
            <person name="Wu Y.-H."/>
            <person name="Xu X.-W."/>
        </authorList>
    </citation>
    <scope>NUCLEOTIDE SEQUENCE [LARGE SCALE GENOMIC DNA]</scope>
    <source>
        <strain evidence="2 3">DY32-46</strain>
    </source>
</reference>
<keyword evidence="1" id="KW-1133">Transmembrane helix</keyword>
<dbReference type="Proteomes" id="UP000264006">
    <property type="component" value="Chromosome"/>
</dbReference>
<gene>
    <name evidence="2" type="ORF">DVS28_a2317</name>
</gene>
<accession>A0A346XXQ2</accession>
<feature type="transmembrane region" description="Helical" evidence="1">
    <location>
        <begin position="53"/>
        <end position="70"/>
    </location>
</feature>
<dbReference type="RefSeq" id="WP_216826564.1">
    <property type="nucleotide sequence ID" value="NZ_CP031165.1"/>
</dbReference>
<dbReference type="AlphaFoldDB" id="A0A346XXQ2"/>
<evidence type="ECO:0000313" key="2">
    <source>
        <dbReference type="EMBL" id="AXV06999.1"/>
    </source>
</evidence>
<keyword evidence="1" id="KW-0472">Membrane</keyword>
<evidence type="ECO:0000256" key="1">
    <source>
        <dbReference type="SAM" id="Phobius"/>
    </source>
</evidence>
<keyword evidence="3" id="KW-1185">Reference proteome</keyword>
<protein>
    <submittedName>
        <fullName evidence="2">Uncharacterized protein</fullName>
    </submittedName>
</protein>
<organism evidence="2 3">
    <name type="scientific">Euzebya pacifica</name>
    <dbReference type="NCBI Taxonomy" id="1608957"/>
    <lineage>
        <taxon>Bacteria</taxon>
        <taxon>Bacillati</taxon>
        <taxon>Actinomycetota</taxon>
        <taxon>Nitriliruptoria</taxon>
        <taxon>Euzebyales</taxon>
    </lineage>
</organism>
<dbReference type="EMBL" id="CP031165">
    <property type="protein sequence ID" value="AXV06999.1"/>
    <property type="molecule type" value="Genomic_DNA"/>
</dbReference>
<feature type="transmembrane region" description="Helical" evidence="1">
    <location>
        <begin position="230"/>
        <end position="250"/>
    </location>
</feature>
<proteinExistence type="predicted"/>
<sequence>MDSRADGTAARSVLRYSRRRVQRMLGTGAGLLLVGAILVAGGNGGLRDPLGQLVGAIGAIVGYGASRYWWSLRGLSAGAGLEWTLTLTTLPAGELPTGTARVRPLRPWLPGPLDNARPRVVVAERYPNPPSWWQGQRFGFGPMARWAQAGARVAVRSAPAGDRILVGPPGHAGVVLRRIADPQLPEARRRDLMIGRANRISLTGAVGVALVRLVESVGLPDRLDALDGPLSMVGTLAAIALVIGVTWRIALMIRALQEDRAVVDPVATTLAR</sequence>
<keyword evidence="1" id="KW-0812">Transmembrane</keyword>
<name>A0A346XXQ2_9ACTN</name>
<evidence type="ECO:0000313" key="3">
    <source>
        <dbReference type="Proteomes" id="UP000264006"/>
    </source>
</evidence>